<dbReference type="Proteomes" id="UP000248857">
    <property type="component" value="Unassembled WGS sequence"/>
</dbReference>
<dbReference type="SUPFAM" id="SSF51735">
    <property type="entry name" value="NAD(P)-binding Rossmann-fold domains"/>
    <property type="match status" value="1"/>
</dbReference>
<dbReference type="PANTHER" id="PTHR48079">
    <property type="entry name" value="PROTEIN YEEZ"/>
    <property type="match status" value="1"/>
</dbReference>
<dbReference type="RefSeq" id="WP_110986086.1">
    <property type="nucleotide sequence ID" value="NZ_CAWNWM010000005.1"/>
</dbReference>
<evidence type="ECO:0000259" key="1">
    <source>
        <dbReference type="Pfam" id="PF01370"/>
    </source>
</evidence>
<dbReference type="Gene3D" id="3.40.50.720">
    <property type="entry name" value="NAD(P)-binding Rossmann-like Domain"/>
    <property type="match status" value="1"/>
</dbReference>
<comment type="caution">
    <text evidence="2">The sequence shown here is derived from an EMBL/GenBank/DDBJ whole genome shotgun (WGS) entry which is preliminary data.</text>
</comment>
<dbReference type="GO" id="GO:0004029">
    <property type="term" value="F:aldehyde dehydrogenase (NAD+) activity"/>
    <property type="evidence" value="ECO:0007669"/>
    <property type="project" value="TreeGrafter"/>
</dbReference>
<dbReference type="OrthoDB" id="9807212at2"/>
<accession>A0A2W1JZH3</accession>
<dbReference type="AlphaFoldDB" id="A0A2W1JZH3"/>
<name>A0A2W1JZH3_9CYAN</name>
<evidence type="ECO:0000313" key="3">
    <source>
        <dbReference type="Proteomes" id="UP000248857"/>
    </source>
</evidence>
<organism evidence="2 3">
    <name type="scientific">Acaryochloris thomasi RCC1774</name>
    <dbReference type="NCBI Taxonomy" id="1764569"/>
    <lineage>
        <taxon>Bacteria</taxon>
        <taxon>Bacillati</taxon>
        <taxon>Cyanobacteriota</taxon>
        <taxon>Cyanophyceae</taxon>
        <taxon>Acaryochloridales</taxon>
        <taxon>Acaryochloridaceae</taxon>
        <taxon>Acaryochloris</taxon>
        <taxon>Acaryochloris thomasi</taxon>
    </lineage>
</organism>
<dbReference type="CDD" id="cd05228">
    <property type="entry name" value="AR_FR_like_1_SDR_e"/>
    <property type="match status" value="1"/>
</dbReference>
<reference evidence="2 3" key="1">
    <citation type="journal article" date="2018" name="Sci. Rep.">
        <title>A novel species of the marine cyanobacterium Acaryochloris with a unique pigment content and lifestyle.</title>
        <authorList>
            <person name="Partensky F."/>
            <person name="Six C."/>
            <person name="Ratin M."/>
            <person name="Garczarek L."/>
            <person name="Vaulot D."/>
            <person name="Probert I."/>
            <person name="Calteau A."/>
            <person name="Gourvil P."/>
            <person name="Marie D."/>
            <person name="Grebert T."/>
            <person name="Bouchier C."/>
            <person name="Le Panse S."/>
            <person name="Gachenot M."/>
            <person name="Rodriguez F."/>
            <person name="Garrido J.L."/>
        </authorList>
    </citation>
    <scope>NUCLEOTIDE SEQUENCE [LARGE SCALE GENOMIC DNA]</scope>
    <source>
        <strain evidence="2 3">RCC1774</strain>
    </source>
</reference>
<keyword evidence="2" id="KW-0413">Isomerase</keyword>
<dbReference type="EMBL" id="PQWO01000005">
    <property type="protein sequence ID" value="PZD73507.1"/>
    <property type="molecule type" value="Genomic_DNA"/>
</dbReference>
<gene>
    <name evidence="2" type="ORF">C1752_02126</name>
</gene>
<dbReference type="InterPro" id="IPR017829">
    <property type="entry name" value="Hopanoid-assoc_sugar_epimerase"/>
</dbReference>
<dbReference type="PANTHER" id="PTHR48079:SF6">
    <property type="entry name" value="NAD(P)-BINDING DOMAIN-CONTAINING PROTEIN-RELATED"/>
    <property type="match status" value="1"/>
</dbReference>
<dbReference type="GO" id="GO:0016853">
    <property type="term" value="F:isomerase activity"/>
    <property type="evidence" value="ECO:0007669"/>
    <property type="project" value="UniProtKB-KW"/>
</dbReference>
<dbReference type="InterPro" id="IPR001509">
    <property type="entry name" value="Epimerase_deHydtase"/>
</dbReference>
<dbReference type="InterPro" id="IPR051783">
    <property type="entry name" value="NAD(P)-dependent_oxidoreduct"/>
</dbReference>
<dbReference type="InterPro" id="IPR036291">
    <property type="entry name" value="NAD(P)-bd_dom_sf"/>
</dbReference>
<dbReference type="NCBIfam" id="TIGR03466">
    <property type="entry name" value="HpnA"/>
    <property type="match status" value="1"/>
</dbReference>
<dbReference type="Pfam" id="PF01370">
    <property type="entry name" value="Epimerase"/>
    <property type="match status" value="1"/>
</dbReference>
<dbReference type="FunFam" id="3.40.50.720:FF:000425">
    <property type="entry name" value="NAD(P)-binding Rossmann-fold superfamily protein"/>
    <property type="match status" value="1"/>
</dbReference>
<keyword evidence="3" id="KW-1185">Reference proteome</keyword>
<proteinExistence type="predicted"/>
<sequence>MQVFVTGATGFVGANLVRLLLKQGYQVRVLVRPESLRTNLQDLDVEIVTGDLLDPGVVKHLRGCQVLFHVAAHYSLWRTERDQLYRNNVLGTRNILKAARDASIERTVYTSSVAAIGVPDSGAIANETYQSSIEKLIGAYKQSKYLAEQEAFHAISIGQDIVIVNPSTPIGPWDLKPTPTGDMILRFLRRQMPFYLNTGLNLIHVRDVAQGHLLALEKGKTGERYILGNRNLTLQEILAQLSEITGLPEPRSGLPAWIPLTAAWIDECVLAPLGKTPSVPLAGVKMAKQKMFYDASKAVQDLGLPQTDVRVALREAVDWFIHHDYVPNWQG</sequence>
<protein>
    <submittedName>
        <fullName evidence="2">3 beta-hydroxysteroid dehydrogenase/Delta 5--&gt;4-isomerase</fullName>
    </submittedName>
</protein>
<feature type="domain" description="NAD-dependent epimerase/dehydratase" evidence="1">
    <location>
        <begin position="3"/>
        <end position="228"/>
    </location>
</feature>
<dbReference type="GO" id="GO:0005737">
    <property type="term" value="C:cytoplasm"/>
    <property type="evidence" value="ECO:0007669"/>
    <property type="project" value="TreeGrafter"/>
</dbReference>
<evidence type="ECO:0000313" key="2">
    <source>
        <dbReference type="EMBL" id="PZD73507.1"/>
    </source>
</evidence>